<feature type="coiled-coil region" evidence="1">
    <location>
        <begin position="161"/>
        <end position="188"/>
    </location>
</feature>
<proteinExistence type="predicted"/>
<dbReference type="AlphaFoldDB" id="A0A484KLU9"/>
<organism evidence="3 4">
    <name type="scientific">Cuscuta campestris</name>
    <dbReference type="NCBI Taxonomy" id="132261"/>
    <lineage>
        <taxon>Eukaryota</taxon>
        <taxon>Viridiplantae</taxon>
        <taxon>Streptophyta</taxon>
        <taxon>Embryophyta</taxon>
        <taxon>Tracheophyta</taxon>
        <taxon>Spermatophyta</taxon>
        <taxon>Magnoliopsida</taxon>
        <taxon>eudicotyledons</taxon>
        <taxon>Gunneridae</taxon>
        <taxon>Pentapetalae</taxon>
        <taxon>asterids</taxon>
        <taxon>lamiids</taxon>
        <taxon>Solanales</taxon>
        <taxon>Convolvulaceae</taxon>
        <taxon>Cuscuteae</taxon>
        <taxon>Cuscuta</taxon>
        <taxon>Cuscuta subgen. Grammica</taxon>
        <taxon>Cuscuta sect. Cleistogrammica</taxon>
    </lineage>
</organism>
<evidence type="ECO:0000256" key="1">
    <source>
        <dbReference type="SAM" id="Coils"/>
    </source>
</evidence>
<evidence type="ECO:0000313" key="3">
    <source>
        <dbReference type="EMBL" id="VFQ66931.1"/>
    </source>
</evidence>
<dbReference type="Pfam" id="PF03004">
    <property type="entry name" value="Transposase_24"/>
    <property type="match status" value="1"/>
</dbReference>
<gene>
    <name evidence="3" type="ORF">CCAM_LOCUS8707</name>
</gene>
<dbReference type="EMBL" id="OOIL02000560">
    <property type="protein sequence ID" value="VFQ66931.1"/>
    <property type="molecule type" value="Genomic_DNA"/>
</dbReference>
<dbReference type="OrthoDB" id="1425988at2759"/>
<evidence type="ECO:0000256" key="2">
    <source>
        <dbReference type="SAM" id="MobiDB-lite"/>
    </source>
</evidence>
<keyword evidence="4" id="KW-1185">Reference proteome</keyword>
<feature type="region of interest" description="Disordered" evidence="2">
    <location>
        <begin position="17"/>
        <end position="40"/>
    </location>
</feature>
<dbReference type="Proteomes" id="UP000595140">
    <property type="component" value="Unassembled WGS sequence"/>
</dbReference>
<accession>A0A484KLU9</accession>
<evidence type="ECO:0000313" key="4">
    <source>
        <dbReference type="Proteomes" id="UP000595140"/>
    </source>
</evidence>
<dbReference type="InterPro" id="IPR004252">
    <property type="entry name" value="Probable_transposase_24"/>
</dbReference>
<sequence>MDPRPFQKLKKVWDEDPEFQEVSKTKKKNRRKGREDGPALGTYCGGSIPFSENMNRLSKKKGARVSLDEVIIHTKTKKHDGQSWVDPVVAELQAQFLELREEARKKGLKVTDEQIWYSLVEGHNAKNRVPGVGDYEHEMRKMNQSSKPRRSAKTSSSAMEIVALRAKNEKLQEEFDNLRSNLTLTIHEELKKTSWW</sequence>
<reference evidence="3 4" key="1">
    <citation type="submission" date="2018-04" db="EMBL/GenBank/DDBJ databases">
        <authorList>
            <person name="Vogel A."/>
        </authorList>
    </citation>
    <scope>NUCLEOTIDE SEQUENCE [LARGE SCALE GENOMIC DNA]</scope>
</reference>
<name>A0A484KLU9_9ASTE</name>
<protein>
    <submittedName>
        <fullName evidence="3">Uncharacterized protein</fullName>
    </submittedName>
</protein>
<keyword evidence="1" id="KW-0175">Coiled coil</keyword>